<name>A0AAE9XGW2_9ENTE</name>
<dbReference type="PANTHER" id="PTHR10572">
    <property type="entry name" value="3-HYDROXY-3-METHYLGLUTARYL-COENZYME A REDUCTASE"/>
    <property type="match status" value="1"/>
</dbReference>
<dbReference type="Gene3D" id="1.10.8.660">
    <property type="match status" value="1"/>
</dbReference>
<dbReference type="SUPFAM" id="SSF55035">
    <property type="entry name" value="NAD-binding domain of HMG-CoA reductase"/>
    <property type="match status" value="1"/>
</dbReference>
<dbReference type="GO" id="GO:0140643">
    <property type="term" value="F:hydroxymethylglutaryl-CoA reductase (NADH) activity"/>
    <property type="evidence" value="ECO:0007669"/>
    <property type="project" value="UniProtKB-EC"/>
</dbReference>
<comment type="pathway">
    <text evidence="3">Metabolic intermediate metabolism; (R)-mevalonate degradation; (S)-3-hydroxy-3-methylglutaryl-CoA from (R)-mevalonate: step 1/1.</text>
</comment>
<gene>
    <name evidence="4" type="ORF">PML95_06875</name>
</gene>
<evidence type="ECO:0000256" key="3">
    <source>
        <dbReference type="RuleBase" id="RU361219"/>
    </source>
</evidence>
<dbReference type="PROSITE" id="PS50065">
    <property type="entry name" value="HMG_COA_REDUCTASE_4"/>
    <property type="match status" value="1"/>
</dbReference>
<evidence type="ECO:0000313" key="5">
    <source>
        <dbReference type="Proteomes" id="UP001179600"/>
    </source>
</evidence>
<dbReference type="CDD" id="cd00644">
    <property type="entry name" value="HMG-CoA_reductase_classII"/>
    <property type="match status" value="1"/>
</dbReference>
<dbReference type="InterPro" id="IPR009029">
    <property type="entry name" value="HMG_CoA_Rdtase_sub-bd_dom_sf"/>
</dbReference>
<dbReference type="GO" id="GO:0004420">
    <property type="term" value="F:hydroxymethylglutaryl-CoA reductase (NADPH) activity"/>
    <property type="evidence" value="ECO:0007669"/>
    <property type="project" value="InterPro"/>
</dbReference>
<dbReference type="InterPro" id="IPR002202">
    <property type="entry name" value="HMG_CoA_Rdtase"/>
</dbReference>
<evidence type="ECO:0000313" key="4">
    <source>
        <dbReference type="EMBL" id="WCG22121.1"/>
    </source>
</evidence>
<dbReference type="InterPro" id="IPR023076">
    <property type="entry name" value="HMG_CoA_Rdtase_CS"/>
</dbReference>
<dbReference type="Pfam" id="PF00368">
    <property type="entry name" value="HMG-CoA_red"/>
    <property type="match status" value="1"/>
</dbReference>
<dbReference type="RefSeq" id="WP_272163110.1">
    <property type="nucleotide sequence ID" value="NZ_CP116507.1"/>
</dbReference>
<keyword evidence="2 3" id="KW-0560">Oxidoreductase</keyword>
<accession>A0AAE9XGW2</accession>
<evidence type="ECO:0000256" key="1">
    <source>
        <dbReference type="ARBA" id="ARBA00007661"/>
    </source>
</evidence>
<dbReference type="EC" id="1.1.1.88" evidence="3"/>
<dbReference type="AlphaFoldDB" id="A0AAE9XGW2"/>
<protein>
    <recommendedName>
        <fullName evidence="3">3-hydroxy-3-methylglutaryl coenzyme A reductase</fullName>
        <shortName evidence="3">HMG-CoA reductase</shortName>
        <ecNumber evidence="3">1.1.1.88</ecNumber>
    </recommendedName>
</protein>
<evidence type="ECO:0000256" key="2">
    <source>
        <dbReference type="ARBA" id="ARBA00023002"/>
    </source>
</evidence>
<organism evidence="4 5">
    <name type="scientific">Vagococcus lutrae</name>
    <dbReference type="NCBI Taxonomy" id="81947"/>
    <lineage>
        <taxon>Bacteria</taxon>
        <taxon>Bacillati</taxon>
        <taxon>Bacillota</taxon>
        <taxon>Bacilli</taxon>
        <taxon>Lactobacillales</taxon>
        <taxon>Enterococcaceae</taxon>
        <taxon>Vagococcus</taxon>
    </lineage>
</organism>
<keyword evidence="3" id="KW-0520">NAD</keyword>
<dbReference type="SUPFAM" id="SSF56542">
    <property type="entry name" value="Substrate-binding domain of HMG-CoA reductase"/>
    <property type="match status" value="1"/>
</dbReference>
<proteinExistence type="inferred from homology"/>
<dbReference type="PANTHER" id="PTHR10572:SF24">
    <property type="entry name" value="3-HYDROXY-3-METHYLGLUTARYL-COENZYME A REDUCTASE"/>
    <property type="match status" value="1"/>
</dbReference>
<reference evidence="4" key="1">
    <citation type="submission" date="2023-01" db="EMBL/GenBank/DDBJ databases">
        <title>Oxazolidinone resistance genes in florfenicol resistant enterococci from beef cattle and veal calves at slaughter.</title>
        <authorList>
            <person name="Biggel M."/>
        </authorList>
    </citation>
    <scope>NUCLEOTIDE SEQUENCE</scope>
    <source>
        <strain evidence="4">K204-1</strain>
    </source>
</reference>
<dbReference type="PROSITE" id="PS01192">
    <property type="entry name" value="HMG_COA_REDUCTASE_3"/>
    <property type="match status" value="1"/>
</dbReference>
<dbReference type="InterPro" id="IPR023074">
    <property type="entry name" value="HMG_CoA_Rdtase_cat_sf"/>
</dbReference>
<dbReference type="InterPro" id="IPR009023">
    <property type="entry name" value="HMG_CoA_Rdtase_NAD(P)-bd_sf"/>
</dbReference>
<comment type="similarity">
    <text evidence="1 3">Belongs to the HMG-CoA reductase family.</text>
</comment>
<sequence length="427" mass="46161">MTDKRKFYQLTPQERRDELVHQQVLSTESARILTEQPALAEDVANHLIENQIGQFSLPLGVVNHISINHQDVIVPMVTEEPSVVAAANHAAKIFNQAGGVITHTSERLLTGQIIFTYSSTIANHLPLSSSDLAAIKTLAQEAHPSIVKRGGGLSHIETTIIKDENDTPSFVTFYVHVDVQEAMGANIINTILEGITPYLESKFETQALMSILSNHNQHACTTAKVTLPFILLGQSDTEKGKDLAKKIVLATQYANLDPYRAVTHNKGIMNGVEAVVLASGNDTRAANASIHAHAAKNGRYQSLTIWQLSDEALEGEITLPLLLGAVGGAINVIPTAKVAQEIANVTHAYQWSEIAAAIGLAQNFAALRALVTDGIQKGHMRLHAQSLAITVGAKDNEIQQVAAQLTALKTYNQEQAKAILSELRNKS</sequence>
<dbReference type="GO" id="GO:0015936">
    <property type="term" value="P:coenzyme A metabolic process"/>
    <property type="evidence" value="ECO:0007669"/>
    <property type="project" value="InterPro"/>
</dbReference>
<dbReference type="InterPro" id="IPR004553">
    <property type="entry name" value="HMG_CoA_Rdtase_bac-typ"/>
</dbReference>
<dbReference type="NCBIfam" id="TIGR00532">
    <property type="entry name" value="HMG_CoA_R_NAD"/>
    <property type="match status" value="1"/>
</dbReference>
<dbReference type="Proteomes" id="UP001179600">
    <property type="component" value="Chromosome"/>
</dbReference>
<dbReference type="Gene3D" id="3.90.770.10">
    <property type="entry name" value="3-hydroxy-3-methylglutaryl-coenzyme A Reductase, Chain A, domain 2"/>
    <property type="match status" value="2"/>
</dbReference>
<comment type="catalytic activity">
    <reaction evidence="3">
        <text>(R)-mevalonate + 2 NAD(+) + CoA = (3S)-3-hydroxy-3-methylglutaryl-CoA + 2 NADH + 2 H(+)</text>
        <dbReference type="Rhea" id="RHEA:14833"/>
        <dbReference type="ChEBI" id="CHEBI:15378"/>
        <dbReference type="ChEBI" id="CHEBI:36464"/>
        <dbReference type="ChEBI" id="CHEBI:43074"/>
        <dbReference type="ChEBI" id="CHEBI:57287"/>
        <dbReference type="ChEBI" id="CHEBI:57540"/>
        <dbReference type="ChEBI" id="CHEBI:57945"/>
        <dbReference type="EC" id="1.1.1.88"/>
    </reaction>
</comment>
<dbReference type="EMBL" id="CP116507">
    <property type="protein sequence ID" value="WCG22121.1"/>
    <property type="molecule type" value="Genomic_DNA"/>
</dbReference>